<dbReference type="SUPFAM" id="SSF52172">
    <property type="entry name" value="CheY-like"/>
    <property type="match status" value="1"/>
</dbReference>
<proteinExistence type="predicted"/>
<dbReference type="CDD" id="cd00156">
    <property type="entry name" value="REC"/>
    <property type="match status" value="1"/>
</dbReference>
<sequence length="143" mass="16357">MLILEDVKDLRLIFKDILAASGPEVFTAVNGVEELRFLNKEYEKGEKEETKEIDLVITDLAMPEMGGYGFMEAVRNHGNSLIKKIPILLFTHLQNHEEVIESMRRDFGVYYLNKLVTHKKGFIDDFPTEIAGIIQSLEETSKP</sequence>
<gene>
    <name evidence="5" type="ORF">COT75_04685</name>
</gene>
<dbReference type="Gene3D" id="3.40.50.2300">
    <property type="match status" value="1"/>
</dbReference>
<keyword evidence="1 3" id="KW-0597">Phosphoprotein</keyword>
<dbReference type="SMART" id="SM00448">
    <property type="entry name" value="REC"/>
    <property type="match status" value="1"/>
</dbReference>
<feature type="domain" description="Response regulatory" evidence="4">
    <location>
        <begin position="1"/>
        <end position="129"/>
    </location>
</feature>
<dbReference type="InterPro" id="IPR050595">
    <property type="entry name" value="Bact_response_regulator"/>
</dbReference>
<evidence type="ECO:0000256" key="2">
    <source>
        <dbReference type="ARBA" id="ARBA00023012"/>
    </source>
</evidence>
<name>A0A2H0W7V8_9BACT</name>
<dbReference type="AlphaFoldDB" id="A0A2H0W7V8"/>
<evidence type="ECO:0000256" key="3">
    <source>
        <dbReference type="PROSITE-ProRule" id="PRU00169"/>
    </source>
</evidence>
<evidence type="ECO:0000256" key="1">
    <source>
        <dbReference type="ARBA" id="ARBA00022553"/>
    </source>
</evidence>
<feature type="modified residue" description="4-aspartylphosphate" evidence="3">
    <location>
        <position position="59"/>
    </location>
</feature>
<dbReference type="InterPro" id="IPR011006">
    <property type="entry name" value="CheY-like_superfamily"/>
</dbReference>
<keyword evidence="2" id="KW-0902">Two-component regulatory system</keyword>
<dbReference type="PROSITE" id="PS50110">
    <property type="entry name" value="RESPONSE_REGULATORY"/>
    <property type="match status" value="1"/>
</dbReference>
<evidence type="ECO:0000313" key="6">
    <source>
        <dbReference type="Proteomes" id="UP000230093"/>
    </source>
</evidence>
<protein>
    <recommendedName>
        <fullName evidence="4">Response regulatory domain-containing protein</fullName>
    </recommendedName>
</protein>
<dbReference type="PANTHER" id="PTHR44591">
    <property type="entry name" value="STRESS RESPONSE REGULATOR PROTEIN 1"/>
    <property type="match status" value="1"/>
</dbReference>
<reference evidence="6" key="1">
    <citation type="submission" date="2017-09" db="EMBL/GenBank/DDBJ databases">
        <title>Depth-based differentiation of microbial function through sediment-hosted aquifers and enrichment of novel symbionts in the deep terrestrial subsurface.</title>
        <authorList>
            <person name="Probst A.J."/>
            <person name="Ladd B."/>
            <person name="Jarett J.K."/>
            <person name="Geller-Mcgrath D.E."/>
            <person name="Sieber C.M.K."/>
            <person name="Emerson J.B."/>
            <person name="Anantharaman K."/>
            <person name="Thomas B.C."/>
            <person name="Malmstrom R."/>
            <person name="Stieglmeier M."/>
            <person name="Klingl A."/>
            <person name="Woyke T."/>
            <person name="Ryan C.M."/>
            <person name="Banfield J.F."/>
        </authorList>
    </citation>
    <scope>NUCLEOTIDE SEQUENCE [LARGE SCALE GENOMIC DNA]</scope>
</reference>
<dbReference type="Pfam" id="PF00072">
    <property type="entry name" value="Response_reg"/>
    <property type="match status" value="1"/>
</dbReference>
<dbReference type="InterPro" id="IPR001789">
    <property type="entry name" value="Sig_transdc_resp-reg_receiver"/>
</dbReference>
<organism evidence="5 6">
    <name type="scientific">Candidatus Beckwithbacteria bacterium CG10_big_fil_rev_8_21_14_0_10_34_10</name>
    <dbReference type="NCBI Taxonomy" id="1974495"/>
    <lineage>
        <taxon>Bacteria</taxon>
        <taxon>Candidatus Beckwithiibacteriota</taxon>
    </lineage>
</organism>
<comment type="caution">
    <text evidence="5">The sequence shown here is derived from an EMBL/GenBank/DDBJ whole genome shotgun (WGS) entry which is preliminary data.</text>
</comment>
<evidence type="ECO:0000313" key="5">
    <source>
        <dbReference type="EMBL" id="PIS08750.1"/>
    </source>
</evidence>
<dbReference type="GO" id="GO:0000160">
    <property type="term" value="P:phosphorelay signal transduction system"/>
    <property type="evidence" value="ECO:0007669"/>
    <property type="project" value="UniProtKB-KW"/>
</dbReference>
<evidence type="ECO:0000259" key="4">
    <source>
        <dbReference type="PROSITE" id="PS50110"/>
    </source>
</evidence>
<dbReference type="PANTHER" id="PTHR44591:SF14">
    <property type="entry name" value="PROTEIN PILG"/>
    <property type="match status" value="1"/>
</dbReference>
<dbReference type="EMBL" id="PEZT01000028">
    <property type="protein sequence ID" value="PIS08750.1"/>
    <property type="molecule type" value="Genomic_DNA"/>
</dbReference>
<dbReference type="Proteomes" id="UP000230093">
    <property type="component" value="Unassembled WGS sequence"/>
</dbReference>
<accession>A0A2H0W7V8</accession>